<feature type="transmembrane region" description="Helical" evidence="8">
    <location>
        <begin position="102"/>
        <end position="120"/>
    </location>
</feature>
<feature type="transmembrane region" description="Helical" evidence="8">
    <location>
        <begin position="34"/>
        <end position="57"/>
    </location>
</feature>
<dbReference type="Proteomes" id="UP000739565">
    <property type="component" value="Unassembled WGS sequence"/>
</dbReference>
<feature type="transmembrane region" description="Helical" evidence="8">
    <location>
        <begin position="173"/>
        <end position="191"/>
    </location>
</feature>
<gene>
    <name evidence="9" type="ORF">KZZ10_08785</name>
</gene>
<evidence type="ECO:0000256" key="7">
    <source>
        <dbReference type="ARBA" id="ARBA00023136"/>
    </source>
</evidence>
<comment type="caution">
    <text evidence="9">The sequence shown here is derived from an EMBL/GenBank/DDBJ whole genome shotgun (WGS) entry which is preliminary data.</text>
</comment>
<keyword evidence="4 8" id="KW-1003">Cell membrane</keyword>
<dbReference type="InterPro" id="IPR002781">
    <property type="entry name" value="TM_pro_TauE-like"/>
</dbReference>
<protein>
    <recommendedName>
        <fullName evidence="8">Probable membrane transporter protein</fullName>
    </recommendedName>
</protein>
<evidence type="ECO:0000313" key="9">
    <source>
        <dbReference type="EMBL" id="MBZ1350738.1"/>
    </source>
</evidence>
<dbReference type="PANTHER" id="PTHR30269">
    <property type="entry name" value="TRANSMEMBRANE PROTEIN YFCA"/>
    <property type="match status" value="1"/>
</dbReference>
<name>A0A953NAJ2_9BURK</name>
<feature type="transmembrane region" description="Helical" evidence="8">
    <location>
        <begin position="77"/>
        <end position="97"/>
    </location>
</feature>
<evidence type="ECO:0000313" key="10">
    <source>
        <dbReference type="Proteomes" id="UP000739565"/>
    </source>
</evidence>
<accession>A0A953NAJ2</accession>
<reference evidence="9" key="1">
    <citation type="submission" date="2021-07" db="EMBL/GenBank/DDBJ databases">
        <title>New genus and species of the family Alcaligenaceae.</title>
        <authorList>
            <person name="Hahn M.W."/>
        </authorList>
    </citation>
    <scope>NUCLEOTIDE SEQUENCE</scope>
    <source>
        <strain evidence="9">LF4-65</strain>
    </source>
</reference>
<keyword evidence="3" id="KW-0813">Transport</keyword>
<dbReference type="GO" id="GO:0005886">
    <property type="term" value="C:plasma membrane"/>
    <property type="evidence" value="ECO:0007669"/>
    <property type="project" value="UniProtKB-SubCell"/>
</dbReference>
<evidence type="ECO:0000256" key="6">
    <source>
        <dbReference type="ARBA" id="ARBA00022989"/>
    </source>
</evidence>
<dbReference type="PANTHER" id="PTHR30269:SF32">
    <property type="entry name" value="MEMBRANE TRANSPORTER PROTEIN-RELATED"/>
    <property type="match status" value="1"/>
</dbReference>
<evidence type="ECO:0000256" key="1">
    <source>
        <dbReference type="ARBA" id="ARBA00004651"/>
    </source>
</evidence>
<comment type="subcellular location">
    <subcellularLocation>
        <location evidence="1 8">Cell membrane</location>
        <topology evidence="1 8">Multi-pass membrane protein</topology>
    </subcellularLocation>
</comment>
<evidence type="ECO:0000256" key="4">
    <source>
        <dbReference type="ARBA" id="ARBA00022475"/>
    </source>
</evidence>
<evidence type="ECO:0000256" key="2">
    <source>
        <dbReference type="ARBA" id="ARBA00009142"/>
    </source>
</evidence>
<feature type="transmembrane region" description="Helical" evidence="8">
    <location>
        <begin position="232"/>
        <end position="249"/>
    </location>
</feature>
<feature type="transmembrane region" description="Helical" evidence="8">
    <location>
        <begin position="140"/>
        <end position="161"/>
    </location>
</feature>
<sequence>MTESISVTAIILVTAIFILAGLVKGVIGMGLPTIAIGLLGLVIAPVEAAAMLVLPSLITNVWQLIAGPNFRGLLKRFGTLLLGICIGTPFGVSFIVFGNTDIVTAVLGAVLVCYGLYGLSSAKIDIAPHTERWLSPVTGVITGVLMGATGISALPVAPYFTSLGLKKDDLIQALGLSFTISSCALAIGLLVTGEFRVAIATTSLLALIPAFIGMFIGQALRQRIAQDQFRRYFFVTLLVLGAYTTYRAIT</sequence>
<keyword evidence="10" id="KW-1185">Reference proteome</keyword>
<comment type="similarity">
    <text evidence="2 8">Belongs to the 4-toluene sulfonate uptake permease (TSUP) (TC 2.A.102) family.</text>
</comment>
<proteinExistence type="inferred from homology"/>
<dbReference type="InterPro" id="IPR052017">
    <property type="entry name" value="TSUP"/>
</dbReference>
<evidence type="ECO:0000256" key="5">
    <source>
        <dbReference type="ARBA" id="ARBA00022692"/>
    </source>
</evidence>
<keyword evidence="5 8" id="KW-0812">Transmembrane</keyword>
<organism evidence="9 10">
    <name type="scientific">Zwartia hollandica</name>
    <dbReference type="NCBI Taxonomy" id="324606"/>
    <lineage>
        <taxon>Bacteria</taxon>
        <taxon>Pseudomonadati</taxon>
        <taxon>Pseudomonadota</taxon>
        <taxon>Betaproteobacteria</taxon>
        <taxon>Burkholderiales</taxon>
        <taxon>Alcaligenaceae</taxon>
        <taxon>Zwartia</taxon>
    </lineage>
</organism>
<evidence type="ECO:0000256" key="8">
    <source>
        <dbReference type="RuleBase" id="RU363041"/>
    </source>
</evidence>
<dbReference type="EMBL" id="JAHXRI010000007">
    <property type="protein sequence ID" value="MBZ1350738.1"/>
    <property type="molecule type" value="Genomic_DNA"/>
</dbReference>
<evidence type="ECO:0000256" key="3">
    <source>
        <dbReference type="ARBA" id="ARBA00022448"/>
    </source>
</evidence>
<keyword evidence="6 8" id="KW-1133">Transmembrane helix</keyword>
<feature type="transmembrane region" description="Helical" evidence="8">
    <location>
        <begin position="197"/>
        <end position="220"/>
    </location>
</feature>
<dbReference type="RefSeq" id="WP_259661149.1">
    <property type="nucleotide sequence ID" value="NZ_JAHXRI010000007.1"/>
</dbReference>
<keyword evidence="7 8" id="KW-0472">Membrane</keyword>
<feature type="transmembrane region" description="Helical" evidence="8">
    <location>
        <begin position="6"/>
        <end position="27"/>
    </location>
</feature>
<dbReference type="AlphaFoldDB" id="A0A953NAJ2"/>
<dbReference type="Pfam" id="PF01925">
    <property type="entry name" value="TauE"/>
    <property type="match status" value="1"/>
</dbReference>